<gene>
    <name evidence="6" type="ORF">UHOR_06168</name>
</gene>
<evidence type="ECO:0000256" key="4">
    <source>
        <dbReference type="SAM" id="Phobius"/>
    </source>
</evidence>
<protein>
    <submittedName>
        <fullName evidence="6">Related to MCH4-monocarboxylate transporter</fullName>
    </submittedName>
</protein>
<feature type="transmembrane region" description="Helical" evidence="4">
    <location>
        <begin position="135"/>
        <end position="161"/>
    </location>
</feature>
<dbReference type="OMA" id="LICFGMF"/>
<feature type="transmembrane region" description="Helical" evidence="4">
    <location>
        <begin position="279"/>
        <end position="297"/>
    </location>
</feature>
<sequence length="434" mass="47057">MRMGKVLITRAGVESTSKEPSRSLSPAPAHPKQMDGGTVAWLQVVASFLLFFNSWGLVNTYGAYQTFYHSHLLANESDSSISWIGSVQAFLLLLFGLLTGPLYDRGYLRALNIAATVLIVLGMMMTSISRHYYQIMLAQGVCTGLGMGSIFIQSIAILSAYFTERRALATGIAVCGSSLGGIIYPIVFQRLQPSIGFGWATRVLAFIVLATQSVAVVLMRQRPGTTTTRPRALIDLSALTEPPMLVFSFAALLAFMGLYIPYYYIAIYSQHKVPNMPPWLLPYLVPLLNLGSVFGRLIPNLLADKFGCLNMFVVTSISASITAYAWLSVDSVPKLILFCIFYGAFSGSYVALQGPTVAMLTQDKSRLGSRMATSCVFAAIAVLIGNPAAGAIINVEARHFKPAQILCATLIVGATMCLMLTRYLCAGNKVFVKV</sequence>
<dbReference type="InterPro" id="IPR036259">
    <property type="entry name" value="MFS_trans_sf"/>
</dbReference>
<feature type="region of interest" description="Disordered" evidence="3">
    <location>
        <begin position="12"/>
        <end position="32"/>
    </location>
</feature>
<dbReference type="Gene3D" id="1.20.1250.20">
    <property type="entry name" value="MFS general substrate transporter like domains"/>
    <property type="match status" value="1"/>
</dbReference>
<dbReference type="SUPFAM" id="SSF103473">
    <property type="entry name" value="MFS general substrate transporter"/>
    <property type="match status" value="1"/>
</dbReference>
<keyword evidence="4" id="KW-0812">Transmembrane</keyword>
<dbReference type="HOGENOM" id="CLU_001265_1_1_1"/>
<dbReference type="Pfam" id="PF07690">
    <property type="entry name" value="MFS_1"/>
    <property type="match status" value="1"/>
</dbReference>
<feature type="transmembrane region" description="Helical" evidence="4">
    <location>
        <begin position="372"/>
        <end position="393"/>
    </location>
</feature>
<dbReference type="GO" id="GO:0022857">
    <property type="term" value="F:transmembrane transporter activity"/>
    <property type="evidence" value="ECO:0007669"/>
    <property type="project" value="InterPro"/>
</dbReference>
<dbReference type="InterPro" id="IPR050327">
    <property type="entry name" value="Proton-linked_MCT"/>
</dbReference>
<name>I2FUN9_USTHO</name>
<keyword evidence="7" id="KW-1185">Reference proteome</keyword>
<dbReference type="PANTHER" id="PTHR11360:SF234">
    <property type="entry name" value="MFS-TYPE TRANSPORTER DBAD-RELATED"/>
    <property type="match status" value="1"/>
</dbReference>
<dbReference type="Proteomes" id="UP000006174">
    <property type="component" value="Unassembled WGS sequence"/>
</dbReference>
<comment type="similarity">
    <text evidence="2">Belongs to the major facilitator superfamily. Monocarboxylate porter (TC 2.A.1.13) family.</text>
</comment>
<reference evidence="6 7" key="1">
    <citation type="journal article" date="2012" name="Plant Cell">
        <title>Genome comparison of barley and maize smut fungi reveals targeted loss of RNA silencing components and species-specific presence of transposable elements.</title>
        <authorList>
            <person name="Laurie J.D."/>
            <person name="Ali S."/>
            <person name="Linning R."/>
            <person name="Mannhaupt G."/>
            <person name="Wong P."/>
            <person name="Gueldener U."/>
            <person name="Muensterkoetter M."/>
            <person name="Moore R."/>
            <person name="Kahmann R."/>
            <person name="Bakkeren G."/>
            <person name="Schirawski J."/>
        </authorList>
    </citation>
    <scope>NUCLEOTIDE SEQUENCE [LARGE SCALE GENOMIC DNA]</scope>
    <source>
        <strain evidence="7">Uh4875-4</strain>
    </source>
</reference>
<proteinExistence type="inferred from homology"/>
<evidence type="ECO:0000313" key="6">
    <source>
        <dbReference type="EMBL" id="CCF50632.1"/>
    </source>
</evidence>
<feature type="transmembrane region" description="Helical" evidence="4">
    <location>
        <begin position="110"/>
        <end position="129"/>
    </location>
</feature>
<feature type="transmembrane region" description="Helical" evidence="4">
    <location>
        <begin position="309"/>
        <end position="329"/>
    </location>
</feature>
<evidence type="ECO:0000256" key="1">
    <source>
        <dbReference type="ARBA" id="ARBA00004141"/>
    </source>
</evidence>
<dbReference type="eggNOG" id="KOG2504">
    <property type="taxonomic scope" value="Eukaryota"/>
</dbReference>
<dbReference type="InterPro" id="IPR020846">
    <property type="entry name" value="MFS_dom"/>
</dbReference>
<keyword evidence="4" id="KW-0472">Membrane</keyword>
<dbReference type="OrthoDB" id="6509908at2759"/>
<comment type="subcellular location">
    <subcellularLocation>
        <location evidence="1">Membrane</location>
        <topology evidence="1">Multi-pass membrane protein</topology>
    </subcellularLocation>
</comment>
<feature type="transmembrane region" description="Helical" evidence="4">
    <location>
        <begin position="199"/>
        <end position="219"/>
    </location>
</feature>
<feature type="transmembrane region" description="Helical" evidence="4">
    <location>
        <begin position="335"/>
        <end position="352"/>
    </location>
</feature>
<feature type="transmembrane region" description="Helical" evidence="4">
    <location>
        <begin position="245"/>
        <end position="267"/>
    </location>
</feature>
<keyword evidence="4" id="KW-1133">Transmembrane helix</keyword>
<feature type="transmembrane region" description="Helical" evidence="4">
    <location>
        <begin position="405"/>
        <end position="425"/>
    </location>
</feature>
<dbReference type="AlphaFoldDB" id="I2FUN9"/>
<evidence type="ECO:0000256" key="2">
    <source>
        <dbReference type="ARBA" id="ARBA00006727"/>
    </source>
</evidence>
<dbReference type="GO" id="GO:0016020">
    <property type="term" value="C:membrane"/>
    <property type="evidence" value="ECO:0007669"/>
    <property type="project" value="UniProtKB-SubCell"/>
</dbReference>
<evidence type="ECO:0000313" key="7">
    <source>
        <dbReference type="Proteomes" id="UP000006174"/>
    </source>
</evidence>
<comment type="caution">
    <text evidence="6">The sequence shown here is derived from an EMBL/GenBank/DDBJ whole genome shotgun (WGS) entry which is preliminary data.</text>
</comment>
<dbReference type="InterPro" id="IPR011701">
    <property type="entry name" value="MFS"/>
</dbReference>
<feature type="transmembrane region" description="Helical" evidence="4">
    <location>
        <begin position="81"/>
        <end position="103"/>
    </location>
</feature>
<dbReference type="EMBL" id="CAGI01000157">
    <property type="protein sequence ID" value="CCF50632.1"/>
    <property type="molecule type" value="Genomic_DNA"/>
</dbReference>
<organism evidence="6 7">
    <name type="scientific">Ustilago hordei</name>
    <name type="common">Barley covered smut fungus</name>
    <dbReference type="NCBI Taxonomy" id="120017"/>
    <lineage>
        <taxon>Eukaryota</taxon>
        <taxon>Fungi</taxon>
        <taxon>Dikarya</taxon>
        <taxon>Basidiomycota</taxon>
        <taxon>Ustilaginomycotina</taxon>
        <taxon>Ustilaginomycetes</taxon>
        <taxon>Ustilaginales</taxon>
        <taxon>Ustilaginaceae</taxon>
        <taxon>Ustilago</taxon>
    </lineage>
</organism>
<feature type="transmembrane region" description="Helical" evidence="4">
    <location>
        <begin position="39"/>
        <end position="61"/>
    </location>
</feature>
<evidence type="ECO:0000259" key="5">
    <source>
        <dbReference type="PROSITE" id="PS50850"/>
    </source>
</evidence>
<dbReference type="PROSITE" id="PS50850">
    <property type="entry name" value="MFS"/>
    <property type="match status" value="1"/>
</dbReference>
<feature type="transmembrane region" description="Helical" evidence="4">
    <location>
        <begin position="168"/>
        <end position="187"/>
    </location>
</feature>
<feature type="domain" description="Major facilitator superfamily (MFS) profile" evidence="5">
    <location>
        <begin position="39"/>
        <end position="425"/>
    </location>
</feature>
<dbReference type="PANTHER" id="PTHR11360">
    <property type="entry name" value="MONOCARBOXYLATE TRANSPORTER"/>
    <property type="match status" value="1"/>
</dbReference>
<evidence type="ECO:0000256" key="3">
    <source>
        <dbReference type="SAM" id="MobiDB-lite"/>
    </source>
</evidence>
<accession>I2FUN9</accession>